<dbReference type="EMBL" id="LT906465">
    <property type="protein sequence ID" value="SNV44835.1"/>
    <property type="molecule type" value="Genomic_DNA"/>
</dbReference>
<name>A0A239XDP6_9FLAO</name>
<dbReference type="Proteomes" id="UP000215196">
    <property type="component" value="Chromosome 1"/>
</dbReference>
<proteinExistence type="predicted"/>
<protein>
    <submittedName>
        <fullName evidence="1">Uncharacterized protein</fullName>
    </submittedName>
</protein>
<evidence type="ECO:0000313" key="1">
    <source>
        <dbReference type="EMBL" id="SNV44835.1"/>
    </source>
</evidence>
<dbReference type="KEGG" id="ctak:4412677_01442"/>
<dbReference type="RefSeq" id="WP_095071854.1">
    <property type="nucleotide sequence ID" value="NZ_CALTUO010000001.1"/>
</dbReference>
<evidence type="ECO:0000313" key="2">
    <source>
        <dbReference type="Proteomes" id="UP000215196"/>
    </source>
</evidence>
<dbReference type="OrthoDB" id="1273374at2"/>
<reference evidence="1 2" key="1">
    <citation type="submission" date="2017-06" db="EMBL/GenBank/DDBJ databases">
        <authorList>
            <consortium name="Pathogen Informatics"/>
        </authorList>
    </citation>
    <scope>NUCLEOTIDE SEQUENCE [LARGE SCALE GENOMIC DNA]</scope>
    <source>
        <strain evidence="1 2">NCTC13490</strain>
    </source>
</reference>
<accession>A0A239XDP6</accession>
<sequence>MKSVTFIGIVMLILAALLFYLTTDFAVEQIKLSHIMGIMAGVGLGLILGSMVGYVSKGSAIKAEQKRREFKQLQKEKEELERQAAELARQNEAAAKALPKNDNTQNY</sequence>
<keyword evidence="2" id="KW-1185">Reference proteome</keyword>
<organism evidence="1 2">
    <name type="scientific">Chryseobacterium taklimakanense</name>
    <dbReference type="NCBI Taxonomy" id="536441"/>
    <lineage>
        <taxon>Bacteria</taxon>
        <taxon>Pseudomonadati</taxon>
        <taxon>Bacteroidota</taxon>
        <taxon>Flavobacteriia</taxon>
        <taxon>Flavobacteriales</taxon>
        <taxon>Weeksellaceae</taxon>
        <taxon>Chryseobacterium group</taxon>
        <taxon>Chryseobacterium</taxon>
    </lineage>
</organism>
<gene>
    <name evidence="1" type="ORF">SAMEA4412677_01442</name>
</gene>
<dbReference type="AlphaFoldDB" id="A0A239XDP6"/>